<protein>
    <recommendedName>
        <fullName evidence="5">Virulence factor</fullName>
    </recommendedName>
</protein>
<gene>
    <name evidence="3" type="ORF">C4E15_26230</name>
</gene>
<evidence type="ECO:0000256" key="1">
    <source>
        <dbReference type="SAM" id="MobiDB-lite"/>
    </source>
</evidence>
<dbReference type="InterPro" id="IPR047774">
    <property type="entry name" value="SrfA-like"/>
</dbReference>
<dbReference type="NCBIfam" id="NF040486">
    <property type="entry name" value="SrfA_fam"/>
    <property type="match status" value="1"/>
</dbReference>
<evidence type="ECO:0008006" key="5">
    <source>
        <dbReference type="Google" id="ProtNLM"/>
    </source>
</evidence>
<dbReference type="Proteomes" id="UP000239990">
    <property type="component" value="Unassembled WGS sequence"/>
</dbReference>
<organism evidence="3 4">
    <name type="scientific">Achromobacter spanius</name>
    <dbReference type="NCBI Taxonomy" id="217203"/>
    <lineage>
        <taxon>Bacteria</taxon>
        <taxon>Pseudomonadati</taxon>
        <taxon>Pseudomonadota</taxon>
        <taxon>Betaproteobacteria</taxon>
        <taxon>Burkholderiales</taxon>
        <taxon>Alcaligenaceae</taxon>
        <taxon>Achromobacter</taxon>
    </lineage>
</organism>
<evidence type="ECO:0000313" key="3">
    <source>
        <dbReference type="EMBL" id="PPA73215.1"/>
    </source>
</evidence>
<sequence>MAASQILSTLKRRRGDLAEHFAIPQASADGSLVDWYAPSAGPVVPWTAATEDEKSIASTQLATVRQEVEALRADLTANSESLFGSLLKWVLHHPDPSHVYLVNGKPVITFWGFLNAGADRSVAPLHSLLSPAPYRTALPPAVAAPVAPVSAPLTAAAPWWRSRWWWLLLPLLLAALLLFTLRACAPSVPVLAGLPLIGAAQISAPPVDDRSASLVQTPPVDRTRADMPHAESSIAGLAPTAALVGSQTASAGGTNGIQAAAEGTAANDVQALKPDVSHGIGDGGVAAGDARAQTAPPMGDASAPVAGRGPDGNPLVLPPALADGTAAFLNGDWRVRAGIQDRNTGEPLRLQYQFEKGKGHVTLDRRNGSKCQAPVSAVVASGALLISTGAQASCNDGSTYEMPAIRCEPNASHVAACSGNYGSEQFPLTMRQP</sequence>
<dbReference type="AlphaFoldDB" id="A0A2S5GK06"/>
<feature type="region of interest" description="Disordered" evidence="1">
    <location>
        <begin position="287"/>
        <end position="308"/>
    </location>
</feature>
<proteinExistence type="predicted"/>
<keyword evidence="2" id="KW-1133">Transmembrane helix</keyword>
<reference evidence="3 4" key="1">
    <citation type="submission" date="2018-02" db="EMBL/GenBank/DDBJ databases">
        <title>Draft Genome of Achromobacter spanius stain 6.</title>
        <authorList>
            <person name="Gunasekera T.S."/>
            <person name="Radwan O."/>
            <person name="Ruiz O.N."/>
        </authorList>
    </citation>
    <scope>NUCLEOTIDE SEQUENCE [LARGE SCALE GENOMIC DNA]</scope>
    <source>
        <strain evidence="3 4">6</strain>
    </source>
</reference>
<feature type="transmembrane region" description="Helical" evidence="2">
    <location>
        <begin position="164"/>
        <end position="181"/>
    </location>
</feature>
<evidence type="ECO:0000256" key="2">
    <source>
        <dbReference type="SAM" id="Phobius"/>
    </source>
</evidence>
<evidence type="ECO:0000313" key="4">
    <source>
        <dbReference type="Proteomes" id="UP000239990"/>
    </source>
</evidence>
<dbReference type="EMBL" id="PREU01000016">
    <property type="protein sequence ID" value="PPA73215.1"/>
    <property type="molecule type" value="Genomic_DNA"/>
</dbReference>
<accession>A0A2S5GK06</accession>
<name>A0A2S5GK06_9BURK</name>
<keyword evidence="2" id="KW-0812">Transmembrane</keyword>
<comment type="caution">
    <text evidence="3">The sequence shown here is derived from an EMBL/GenBank/DDBJ whole genome shotgun (WGS) entry which is preliminary data.</text>
</comment>
<keyword evidence="2" id="KW-0472">Membrane</keyword>